<protein>
    <submittedName>
        <fullName evidence="1">Uncharacterized protein</fullName>
    </submittedName>
</protein>
<evidence type="ECO:0000313" key="1">
    <source>
        <dbReference type="EMBL" id="EPF31415.1"/>
    </source>
</evidence>
<dbReference type="HOGENOM" id="CLU_1795625_0_0_12"/>
<dbReference type="EMBL" id="ATFF01000006">
    <property type="protein sequence ID" value="EPF31415.1"/>
    <property type="molecule type" value="Genomic_DNA"/>
</dbReference>
<name>S3K1M2_TREMA</name>
<dbReference type="AlphaFoldDB" id="S3K1M2"/>
<accession>S3K1M2</accession>
<evidence type="ECO:0000313" key="2">
    <source>
        <dbReference type="Proteomes" id="UP000014541"/>
    </source>
</evidence>
<reference evidence="1 2" key="1">
    <citation type="submission" date="2013-04" db="EMBL/GenBank/DDBJ databases">
        <title>The Genome Sequence of Treponema maltophilum ATCC 51939.</title>
        <authorList>
            <consortium name="The Broad Institute Genomics Platform"/>
            <person name="Earl A."/>
            <person name="Ward D."/>
            <person name="Feldgarden M."/>
            <person name="Gevers D."/>
            <person name="Leonetti C."/>
            <person name="Blanton J.M."/>
            <person name="Dewhirst F.E."/>
            <person name="Izard J."/>
            <person name="Walker B."/>
            <person name="Young S."/>
            <person name="Zeng Q."/>
            <person name="Gargeya S."/>
            <person name="Fitzgerald M."/>
            <person name="Haas B."/>
            <person name="Abouelleil A."/>
            <person name="Allen A.W."/>
            <person name="Alvarado L."/>
            <person name="Arachchi H.M."/>
            <person name="Berlin A.M."/>
            <person name="Chapman S.B."/>
            <person name="Gainer-Dewar J."/>
            <person name="Goldberg J."/>
            <person name="Griggs A."/>
            <person name="Gujja S."/>
            <person name="Hansen M."/>
            <person name="Howarth C."/>
            <person name="Imamovic A."/>
            <person name="Ireland A."/>
            <person name="Larimer J."/>
            <person name="McCowan C."/>
            <person name="Murphy C."/>
            <person name="Pearson M."/>
            <person name="Poon T.W."/>
            <person name="Priest M."/>
            <person name="Roberts A."/>
            <person name="Saif S."/>
            <person name="Shea T."/>
            <person name="Sisk P."/>
            <person name="Sykes S."/>
            <person name="Wortman J."/>
            <person name="Nusbaum C."/>
            <person name="Birren B."/>
        </authorList>
    </citation>
    <scope>NUCLEOTIDE SEQUENCE [LARGE SCALE GENOMIC DNA]</scope>
    <source>
        <strain evidence="1 2">ATCC 51939</strain>
    </source>
</reference>
<comment type="caution">
    <text evidence="1">The sequence shown here is derived from an EMBL/GenBank/DDBJ whole genome shotgun (WGS) entry which is preliminary data.</text>
</comment>
<gene>
    <name evidence="1" type="ORF">HMPREF9194_01761</name>
</gene>
<dbReference type="Proteomes" id="UP000014541">
    <property type="component" value="Unassembled WGS sequence"/>
</dbReference>
<sequence>MSCPYHYAMNASVIRAPAYPQIQFIITLKGSELLRLACNSLKIPTYSYCSGRTPGKLYVIDVFTKPLCFRKLAVLFPVRTSCPYSLPKISLLSVPAWTPETPFRHSWRGKPAAGEVFAPYVPAWMPGTPYVPEFAEQTRVKNRT</sequence>
<organism evidence="1 2">
    <name type="scientific">Treponema maltophilum ATCC 51939</name>
    <dbReference type="NCBI Taxonomy" id="1125699"/>
    <lineage>
        <taxon>Bacteria</taxon>
        <taxon>Pseudomonadati</taxon>
        <taxon>Spirochaetota</taxon>
        <taxon>Spirochaetia</taxon>
        <taxon>Spirochaetales</taxon>
        <taxon>Treponemataceae</taxon>
        <taxon>Treponema</taxon>
    </lineage>
</organism>
<keyword evidence="2" id="KW-1185">Reference proteome</keyword>
<proteinExistence type="predicted"/>